<gene>
    <name evidence="1" type="ORF">SDC9_135583</name>
</gene>
<dbReference type="Pfam" id="PF09670">
    <property type="entry name" value="Cas_Cas02710"/>
    <property type="match status" value="1"/>
</dbReference>
<protein>
    <submittedName>
        <fullName evidence="1">Uncharacterized protein</fullName>
    </submittedName>
</protein>
<dbReference type="EMBL" id="VSSQ01036092">
    <property type="protein sequence ID" value="MPM88479.1"/>
    <property type="molecule type" value="Genomic_DNA"/>
</dbReference>
<reference evidence="1" key="1">
    <citation type="submission" date="2019-08" db="EMBL/GenBank/DDBJ databases">
        <authorList>
            <person name="Kucharzyk K."/>
            <person name="Murdoch R.W."/>
            <person name="Higgins S."/>
            <person name="Loffler F."/>
        </authorList>
    </citation>
    <scope>NUCLEOTIDE SEQUENCE</scope>
</reference>
<dbReference type="AlphaFoldDB" id="A0A645DGR6"/>
<evidence type="ECO:0000313" key="1">
    <source>
        <dbReference type="EMBL" id="MPM88479.1"/>
    </source>
</evidence>
<name>A0A645DGR6_9ZZZZ</name>
<organism evidence="1">
    <name type="scientific">bioreactor metagenome</name>
    <dbReference type="NCBI Taxonomy" id="1076179"/>
    <lineage>
        <taxon>unclassified sequences</taxon>
        <taxon>metagenomes</taxon>
        <taxon>ecological metagenomes</taxon>
    </lineage>
</organism>
<proteinExistence type="predicted"/>
<sequence>MDLGGKINNGVLFQNIKYLIFTLYQNALRREAQGKYEMASLLLYRILEMLSQSRFWRMGIDTEKVKKEQYNALGINPDSLLRKINNIKKKIGDKPLDALPQEISLIMGYIILGVLDDELIKTDNENMLVGRIKEIKGRVISRNVGIFAHGFKFQDKDSYEKFKYTVTEYLMRYCEVEGIDMDEISKESEFISL</sequence>
<comment type="caution">
    <text evidence="1">The sequence shown here is derived from an EMBL/GenBank/DDBJ whole genome shotgun (WGS) entry which is preliminary data.</text>
</comment>
<accession>A0A645DGR6</accession>